<keyword evidence="1" id="KW-0812">Transmembrane</keyword>
<dbReference type="AlphaFoldDB" id="A0A5C3PWB8"/>
<keyword evidence="3" id="KW-1185">Reference proteome</keyword>
<gene>
    <name evidence="2" type="ORF">K466DRAFT_388001</name>
</gene>
<proteinExistence type="predicted"/>
<accession>A0A5C3PWB8</accession>
<feature type="transmembrane region" description="Helical" evidence="1">
    <location>
        <begin position="25"/>
        <end position="48"/>
    </location>
</feature>
<dbReference type="EMBL" id="ML211047">
    <property type="protein sequence ID" value="TFK90373.1"/>
    <property type="molecule type" value="Genomic_DNA"/>
</dbReference>
<evidence type="ECO:0000313" key="2">
    <source>
        <dbReference type="EMBL" id="TFK90373.1"/>
    </source>
</evidence>
<dbReference type="InParanoid" id="A0A5C3PWB8"/>
<keyword evidence="1" id="KW-0472">Membrane</keyword>
<sequence length="237" mass="26184">MCSSVAAPRQSRIVVFLNSLRRREFLVTLAVLISLLTIPLQPLFGALLSTDTVIISYSAGNSTAISQLSHNVSDSFSDLKPFVLAANLATIKTILKVGALPFISDDGHTVEEFTLPTAINGTGTRAVWPRRMAFLSRSSLLSSQTYRTLVDTELAGGRRQARWLQSGRGWRFTDIRSGWITGQGILVRWGDLWWMDWNTVDLRNWASIRKGSHGFPEPLTSLVLLICKGVPGLEITV</sequence>
<evidence type="ECO:0000313" key="3">
    <source>
        <dbReference type="Proteomes" id="UP000308197"/>
    </source>
</evidence>
<name>A0A5C3PWB8_9APHY</name>
<keyword evidence="1" id="KW-1133">Transmembrane helix</keyword>
<protein>
    <submittedName>
        <fullName evidence="2">Uncharacterized protein</fullName>
    </submittedName>
</protein>
<organism evidence="2 3">
    <name type="scientific">Polyporus arcularius HHB13444</name>
    <dbReference type="NCBI Taxonomy" id="1314778"/>
    <lineage>
        <taxon>Eukaryota</taxon>
        <taxon>Fungi</taxon>
        <taxon>Dikarya</taxon>
        <taxon>Basidiomycota</taxon>
        <taxon>Agaricomycotina</taxon>
        <taxon>Agaricomycetes</taxon>
        <taxon>Polyporales</taxon>
        <taxon>Polyporaceae</taxon>
        <taxon>Polyporus</taxon>
    </lineage>
</organism>
<dbReference type="Proteomes" id="UP000308197">
    <property type="component" value="Unassembled WGS sequence"/>
</dbReference>
<evidence type="ECO:0000256" key="1">
    <source>
        <dbReference type="SAM" id="Phobius"/>
    </source>
</evidence>
<reference evidence="2 3" key="1">
    <citation type="journal article" date="2019" name="Nat. Ecol. Evol.">
        <title>Megaphylogeny resolves global patterns of mushroom evolution.</title>
        <authorList>
            <person name="Varga T."/>
            <person name="Krizsan K."/>
            <person name="Foldi C."/>
            <person name="Dima B."/>
            <person name="Sanchez-Garcia M."/>
            <person name="Sanchez-Ramirez S."/>
            <person name="Szollosi G.J."/>
            <person name="Szarkandi J.G."/>
            <person name="Papp V."/>
            <person name="Albert L."/>
            <person name="Andreopoulos W."/>
            <person name="Angelini C."/>
            <person name="Antonin V."/>
            <person name="Barry K.W."/>
            <person name="Bougher N.L."/>
            <person name="Buchanan P."/>
            <person name="Buyck B."/>
            <person name="Bense V."/>
            <person name="Catcheside P."/>
            <person name="Chovatia M."/>
            <person name="Cooper J."/>
            <person name="Damon W."/>
            <person name="Desjardin D."/>
            <person name="Finy P."/>
            <person name="Geml J."/>
            <person name="Haridas S."/>
            <person name="Hughes K."/>
            <person name="Justo A."/>
            <person name="Karasinski D."/>
            <person name="Kautmanova I."/>
            <person name="Kiss B."/>
            <person name="Kocsube S."/>
            <person name="Kotiranta H."/>
            <person name="LaButti K.M."/>
            <person name="Lechner B.E."/>
            <person name="Liimatainen K."/>
            <person name="Lipzen A."/>
            <person name="Lukacs Z."/>
            <person name="Mihaltcheva S."/>
            <person name="Morgado L.N."/>
            <person name="Niskanen T."/>
            <person name="Noordeloos M.E."/>
            <person name="Ohm R.A."/>
            <person name="Ortiz-Santana B."/>
            <person name="Ovrebo C."/>
            <person name="Racz N."/>
            <person name="Riley R."/>
            <person name="Savchenko A."/>
            <person name="Shiryaev A."/>
            <person name="Soop K."/>
            <person name="Spirin V."/>
            <person name="Szebenyi C."/>
            <person name="Tomsovsky M."/>
            <person name="Tulloss R.E."/>
            <person name="Uehling J."/>
            <person name="Grigoriev I.V."/>
            <person name="Vagvolgyi C."/>
            <person name="Papp T."/>
            <person name="Martin F.M."/>
            <person name="Miettinen O."/>
            <person name="Hibbett D.S."/>
            <person name="Nagy L.G."/>
        </authorList>
    </citation>
    <scope>NUCLEOTIDE SEQUENCE [LARGE SCALE GENOMIC DNA]</scope>
    <source>
        <strain evidence="2 3">HHB13444</strain>
    </source>
</reference>